<keyword evidence="1" id="KW-0812">Transmembrane</keyword>
<dbReference type="EMBL" id="NCQP01000002">
    <property type="protein sequence ID" value="OWJ55166.1"/>
    <property type="molecule type" value="Genomic_DNA"/>
</dbReference>
<evidence type="ECO:0000313" key="3">
    <source>
        <dbReference type="Proteomes" id="UP000196694"/>
    </source>
</evidence>
<organism evidence="2 3">
    <name type="scientific">Pyrodictium delaneyi</name>
    <dbReference type="NCBI Taxonomy" id="1273541"/>
    <lineage>
        <taxon>Archaea</taxon>
        <taxon>Thermoproteota</taxon>
        <taxon>Thermoprotei</taxon>
        <taxon>Desulfurococcales</taxon>
        <taxon>Pyrodictiaceae</taxon>
        <taxon>Pyrodictium</taxon>
    </lineage>
</organism>
<proteinExistence type="predicted"/>
<keyword evidence="3" id="KW-1185">Reference proteome</keyword>
<sequence>MAPGRAVYSRLLLALGYLSAPFAGPGAAVITAAGWLSYGTETRKPTFTGIGLVGLLGVAGILAGYYGEGLSGLVGAGGVLLLLYHVLAIAALWMLGIKSNNTPLKAAAMLLAISWLLAVSGTGSVHDATTAASGSVIDWGGVSWANAAAQSLIDKLGGTPAIAKLLAAAGAVFASIGFMTMNEAASGLSREETIFSIGTY</sequence>
<keyword evidence="1" id="KW-1133">Transmembrane helix</keyword>
<keyword evidence="1" id="KW-0472">Membrane</keyword>
<accession>A0A211YQG4</accession>
<comment type="caution">
    <text evidence="2">The sequence shown here is derived from an EMBL/GenBank/DDBJ whole genome shotgun (WGS) entry which is preliminary data.</text>
</comment>
<dbReference type="AlphaFoldDB" id="A0A211YQG4"/>
<reference evidence="2 3" key="1">
    <citation type="submission" date="2017-05" db="EMBL/GenBank/DDBJ databases">
        <title>The draft genome of the hyperthermophilic archaeon 'Pyrodictium delaneyi strain Hulk', an iron and nitrate reducer, reveals the capacity for sulfate reduction.</title>
        <authorList>
            <person name="Demey L.M."/>
            <person name="Miller C."/>
            <person name="Manzella M."/>
            <person name="Reguera G."/>
            <person name="Kashefi K."/>
        </authorList>
    </citation>
    <scope>NUCLEOTIDE SEQUENCE [LARGE SCALE GENOMIC DNA]</scope>
    <source>
        <strain evidence="2 3">Hulk</strain>
    </source>
</reference>
<dbReference type="Proteomes" id="UP000196694">
    <property type="component" value="Unassembled WGS sequence"/>
</dbReference>
<name>A0A211YQG4_9CREN</name>
<evidence type="ECO:0000256" key="1">
    <source>
        <dbReference type="SAM" id="Phobius"/>
    </source>
</evidence>
<protein>
    <submittedName>
        <fullName evidence="2">Uncharacterized protein</fullName>
    </submittedName>
</protein>
<feature type="transmembrane region" description="Helical" evidence="1">
    <location>
        <begin position="73"/>
        <end position="95"/>
    </location>
</feature>
<gene>
    <name evidence="2" type="ORF">Pdsh_05680</name>
</gene>
<feature type="transmembrane region" description="Helical" evidence="1">
    <location>
        <begin position="12"/>
        <end position="35"/>
    </location>
</feature>
<evidence type="ECO:0000313" key="2">
    <source>
        <dbReference type="EMBL" id="OWJ55166.1"/>
    </source>
</evidence>
<feature type="transmembrane region" description="Helical" evidence="1">
    <location>
        <begin position="47"/>
        <end position="67"/>
    </location>
</feature>
<feature type="transmembrane region" description="Helical" evidence="1">
    <location>
        <begin position="107"/>
        <end position="125"/>
    </location>
</feature>